<reference evidence="2 3" key="1">
    <citation type="journal article" date="2023" name="Sci. Data">
        <title>Genome assembly of the Korean intertidal mud-creeper Batillaria attramentaria.</title>
        <authorList>
            <person name="Patra A.K."/>
            <person name="Ho P.T."/>
            <person name="Jun S."/>
            <person name="Lee S.J."/>
            <person name="Kim Y."/>
            <person name="Won Y.J."/>
        </authorList>
    </citation>
    <scope>NUCLEOTIDE SEQUENCE [LARGE SCALE GENOMIC DNA]</scope>
    <source>
        <strain evidence="2">Wonlab-2016</strain>
    </source>
</reference>
<evidence type="ECO:0000313" key="3">
    <source>
        <dbReference type="Proteomes" id="UP001519460"/>
    </source>
</evidence>
<organism evidence="2 3">
    <name type="scientific">Batillaria attramentaria</name>
    <dbReference type="NCBI Taxonomy" id="370345"/>
    <lineage>
        <taxon>Eukaryota</taxon>
        <taxon>Metazoa</taxon>
        <taxon>Spiralia</taxon>
        <taxon>Lophotrochozoa</taxon>
        <taxon>Mollusca</taxon>
        <taxon>Gastropoda</taxon>
        <taxon>Caenogastropoda</taxon>
        <taxon>Sorbeoconcha</taxon>
        <taxon>Cerithioidea</taxon>
        <taxon>Batillariidae</taxon>
        <taxon>Batillaria</taxon>
    </lineage>
</organism>
<feature type="non-terminal residue" evidence="2">
    <location>
        <position position="75"/>
    </location>
</feature>
<sequence length="75" mass="7864">MGRGGGESELASRVERAANRERGEGSAGGGGAPVTLDPGHIRLVSGHGRTPTQYSGQRWTSHVANRVGTEKPNRQ</sequence>
<dbReference type="EMBL" id="JACVVK020000389">
    <property type="protein sequence ID" value="KAK7475964.1"/>
    <property type="molecule type" value="Genomic_DNA"/>
</dbReference>
<gene>
    <name evidence="2" type="ORF">BaRGS_00032783</name>
</gene>
<dbReference type="Proteomes" id="UP001519460">
    <property type="component" value="Unassembled WGS sequence"/>
</dbReference>
<feature type="region of interest" description="Disordered" evidence="1">
    <location>
        <begin position="1"/>
        <end position="75"/>
    </location>
</feature>
<evidence type="ECO:0000313" key="2">
    <source>
        <dbReference type="EMBL" id="KAK7475964.1"/>
    </source>
</evidence>
<feature type="compositionally biased region" description="Basic and acidic residues" evidence="1">
    <location>
        <begin position="10"/>
        <end position="24"/>
    </location>
</feature>
<proteinExistence type="predicted"/>
<feature type="compositionally biased region" description="Polar residues" evidence="1">
    <location>
        <begin position="50"/>
        <end position="63"/>
    </location>
</feature>
<dbReference type="AlphaFoldDB" id="A0ABD0JMA8"/>
<name>A0ABD0JMA8_9CAEN</name>
<comment type="caution">
    <text evidence="2">The sequence shown here is derived from an EMBL/GenBank/DDBJ whole genome shotgun (WGS) entry which is preliminary data.</text>
</comment>
<accession>A0ABD0JMA8</accession>
<keyword evidence="3" id="KW-1185">Reference proteome</keyword>
<evidence type="ECO:0000256" key="1">
    <source>
        <dbReference type="SAM" id="MobiDB-lite"/>
    </source>
</evidence>
<protein>
    <submittedName>
        <fullName evidence="2">Uncharacterized protein</fullName>
    </submittedName>
</protein>